<comment type="cofactor">
    <cofactor evidence="2 11">
        <name>FAD</name>
        <dbReference type="ChEBI" id="CHEBI:57692"/>
    </cofactor>
</comment>
<dbReference type="NCBIfam" id="TIGR00562">
    <property type="entry name" value="proto_IX_ox"/>
    <property type="match status" value="1"/>
</dbReference>
<dbReference type="HOGENOM" id="CLU_009629_3_0_3"/>
<feature type="domain" description="Amine oxidase" evidence="12">
    <location>
        <begin position="11"/>
        <end position="460"/>
    </location>
</feature>
<dbReference type="Gene3D" id="3.50.50.60">
    <property type="entry name" value="FAD/NAD(P)-binding domain"/>
    <property type="match status" value="1"/>
</dbReference>
<evidence type="ECO:0000313" key="14">
    <source>
        <dbReference type="Proteomes" id="UP000010482"/>
    </source>
</evidence>
<comment type="similarity">
    <text evidence="4 11">Belongs to the protoporphyrinogen/coproporphyrinogen oxidase family. Coproporphyrinogen III oxidase subfamily.</text>
</comment>
<dbReference type="STRING" id="13035.Dacsa_3436"/>
<keyword evidence="7 11" id="KW-0285">Flavoprotein</keyword>
<dbReference type="Pfam" id="PF01593">
    <property type="entry name" value="Amino_oxidase"/>
    <property type="match status" value="1"/>
</dbReference>
<dbReference type="KEGG" id="dsl:Dacsa_3436"/>
<evidence type="ECO:0000259" key="12">
    <source>
        <dbReference type="Pfam" id="PF01593"/>
    </source>
</evidence>
<evidence type="ECO:0000256" key="5">
    <source>
        <dbReference type="ARBA" id="ARBA00012402"/>
    </source>
</evidence>
<accession>K9Z031</accession>
<dbReference type="Gene3D" id="3.90.660.20">
    <property type="entry name" value="Protoporphyrinogen oxidase, mitochondrial, domain 2"/>
    <property type="match status" value="1"/>
</dbReference>
<evidence type="ECO:0000256" key="3">
    <source>
        <dbReference type="ARBA" id="ARBA00004744"/>
    </source>
</evidence>
<evidence type="ECO:0000256" key="9">
    <source>
        <dbReference type="ARBA" id="ARBA00023002"/>
    </source>
</evidence>
<dbReference type="AlphaFoldDB" id="K9Z031"/>
<evidence type="ECO:0000256" key="4">
    <source>
        <dbReference type="ARBA" id="ARBA00008310"/>
    </source>
</evidence>
<sequence length="461" mass="49675">MVETLIVGAGISGLTTAYRLHEQQHEVMVAEKNDRAGGNITSKASGGFLWEEGPNSFSPTPELLKLAVDVGLKDEFVFADPTLPRYVYWQGKLLPVPMSPPAAVKSQLLSPLGKLRALTGAIGFVPPKVATEEETVAEFFTRHLGSEVAQRLVSPFVSGVYAGDVANLSASAAFARVTQLADVGGGLVAGAILSRGKKKKATTEVNSEIPKTRSGELGSFREGLQQLPSSIARKLGEAVKFNWELKQISQTSEAGYIATFSTPEGEQNVEAQQIILTTPAYVNAPILQDLSPEASQALREIDYPPVACVVLAYPDEAFSVPLDGFGNLNPRSEGVRTLGTIWSSTLFSGRTPQGWQILTNFIGGATDPEIAQLSEEEIVQQVHQDLQKTIVKPNTTPKPLAVHLWSQAIPQYTLGHLDRIARIKESLKPFSGLFLSSNYLDGVALGDCVRRGEETAAQILR</sequence>
<evidence type="ECO:0000256" key="1">
    <source>
        <dbReference type="ARBA" id="ARBA00001755"/>
    </source>
</evidence>
<evidence type="ECO:0000256" key="11">
    <source>
        <dbReference type="RuleBase" id="RU364052"/>
    </source>
</evidence>
<dbReference type="GO" id="GO:0005737">
    <property type="term" value="C:cytoplasm"/>
    <property type="evidence" value="ECO:0007669"/>
    <property type="project" value="UniProtKB-SubCell"/>
</dbReference>
<evidence type="ECO:0000256" key="2">
    <source>
        <dbReference type="ARBA" id="ARBA00001974"/>
    </source>
</evidence>
<dbReference type="OrthoDB" id="25353at2"/>
<keyword evidence="14" id="KW-1185">Reference proteome</keyword>
<evidence type="ECO:0000256" key="6">
    <source>
        <dbReference type="ARBA" id="ARBA00019046"/>
    </source>
</evidence>
<dbReference type="InterPro" id="IPR004572">
    <property type="entry name" value="Protoporphyrinogen_oxidase"/>
</dbReference>
<organism evidence="13 14">
    <name type="scientific">Dactylococcopsis salina (strain PCC 8305)</name>
    <name type="common">Myxobactron salinum</name>
    <dbReference type="NCBI Taxonomy" id="13035"/>
    <lineage>
        <taxon>Bacteria</taxon>
        <taxon>Bacillati</taxon>
        <taxon>Cyanobacteriota</taxon>
        <taxon>Cyanophyceae</taxon>
        <taxon>Nodosilineales</taxon>
        <taxon>Cymatolegaceae</taxon>
        <taxon>Dactylococcopsis</taxon>
    </lineage>
</organism>
<dbReference type="GO" id="GO:0004729">
    <property type="term" value="F:oxygen-dependent protoporphyrinogen oxidase activity"/>
    <property type="evidence" value="ECO:0007669"/>
    <property type="project" value="UniProtKB-UniRule"/>
</dbReference>
<dbReference type="Proteomes" id="UP000010482">
    <property type="component" value="Chromosome"/>
</dbReference>
<keyword evidence="11" id="KW-0963">Cytoplasm</keyword>
<dbReference type="GO" id="GO:0006783">
    <property type="term" value="P:heme biosynthetic process"/>
    <property type="evidence" value="ECO:0007669"/>
    <property type="project" value="UniProtKB-UniRule"/>
</dbReference>
<dbReference type="SUPFAM" id="SSF51905">
    <property type="entry name" value="FAD/NAD(P)-binding domain"/>
    <property type="match status" value="1"/>
</dbReference>
<dbReference type="UniPathway" id="UPA00252"/>
<evidence type="ECO:0000256" key="8">
    <source>
        <dbReference type="ARBA" id="ARBA00022827"/>
    </source>
</evidence>
<comment type="pathway">
    <text evidence="3 11">Porphyrin-containing compound metabolism; protoheme biosynthesis.</text>
</comment>
<dbReference type="SUPFAM" id="SSF54373">
    <property type="entry name" value="FAD-linked reductases, C-terminal domain"/>
    <property type="match status" value="1"/>
</dbReference>
<dbReference type="InterPro" id="IPR036188">
    <property type="entry name" value="FAD/NAD-bd_sf"/>
</dbReference>
<gene>
    <name evidence="13" type="ORF">Dacsa_3436</name>
</gene>
<dbReference type="InterPro" id="IPR002937">
    <property type="entry name" value="Amino_oxidase"/>
</dbReference>
<keyword evidence="10 11" id="KW-0350">Heme biosynthesis</keyword>
<protein>
    <recommendedName>
        <fullName evidence="6 11">Coproporphyrinogen III oxidase</fullName>
        <ecNumber evidence="5 11">1.3.3.15</ecNumber>
    </recommendedName>
</protein>
<dbReference type="RefSeq" id="WP_015230904.1">
    <property type="nucleotide sequence ID" value="NC_019780.1"/>
</dbReference>
<dbReference type="PANTHER" id="PTHR42923">
    <property type="entry name" value="PROTOPORPHYRINOGEN OXIDASE"/>
    <property type="match status" value="1"/>
</dbReference>
<keyword evidence="8 11" id="KW-0274">FAD</keyword>
<dbReference type="PANTHER" id="PTHR42923:SF3">
    <property type="entry name" value="PROTOPORPHYRINOGEN OXIDASE"/>
    <property type="match status" value="1"/>
</dbReference>
<keyword evidence="9 11" id="KW-0560">Oxidoreductase</keyword>
<reference evidence="13" key="1">
    <citation type="submission" date="2012-04" db="EMBL/GenBank/DDBJ databases">
        <title>Finished genome of Dactylococcopsis salina PCC 8305.</title>
        <authorList>
            <consortium name="US DOE Joint Genome Institute"/>
            <person name="Gugger M."/>
            <person name="Coursin T."/>
            <person name="Rippka R."/>
            <person name="Tandeau De Marsac N."/>
            <person name="Huntemann M."/>
            <person name="Wei C.-L."/>
            <person name="Han J."/>
            <person name="Detter J.C."/>
            <person name="Han C."/>
            <person name="Tapia R."/>
            <person name="Daligault H."/>
            <person name="Chen A."/>
            <person name="Krypides N."/>
            <person name="Mavromatis K."/>
            <person name="Markowitz V."/>
            <person name="Szeto E."/>
            <person name="Ivanova N."/>
            <person name="Ovchinnikova G."/>
            <person name="Pagani I."/>
            <person name="Pati A."/>
            <person name="Goodwin L."/>
            <person name="Peters L."/>
            <person name="Pitluck S."/>
            <person name="Woyke T."/>
            <person name="Kerfeld C."/>
        </authorList>
    </citation>
    <scope>NUCLEOTIDE SEQUENCE [LARGE SCALE GENOMIC DNA]</scope>
    <source>
        <strain evidence="13">PCC 8305</strain>
    </source>
</reference>
<dbReference type="InterPro" id="IPR050464">
    <property type="entry name" value="Zeta_carotene_desat/Oxidored"/>
</dbReference>
<comment type="catalytic activity">
    <reaction evidence="1">
        <text>coproporphyrinogen III + 3 O2 = coproporphyrin III + 3 H2O2</text>
        <dbReference type="Rhea" id="RHEA:43436"/>
        <dbReference type="ChEBI" id="CHEBI:15379"/>
        <dbReference type="ChEBI" id="CHEBI:16240"/>
        <dbReference type="ChEBI" id="CHEBI:57309"/>
        <dbReference type="ChEBI" id="CHEBI:131725"/>
        <dbReference type="EC" id="1.3.3.15"/>
    </reaction>
    <physiologicalReaction direction="left-to-right" evidence="1">
        <dbReference type="Rhea" id="RHEA:43437"/>
    </physiologicalReaction>
</comment>
<evidence type="ECO:0000313" key="13">
    <source>
        <dbReference type="EMBL" id="AFZ51930.1"/>
    </source>
</evidence>
<dbReference type="EMBL" id="CP003944">
    <property type="protein sequence ID" value="AFZ51930.1"/>
    <property type="molecule type" value="Genomic_DNA"/>
</dbReference>
<dbReference type="eggNOG" id="COG1232">
    <property type="taxonomic scope" value="Bacteria"/>
</dbReference>
<proteinExistence type="inferred from homology"/>
<dbReference type="PATRIC" id="fig|13035.3.peg.3892"/>
<evidence type="ECO:0000256" key="10">
    <source>
        <dbReference type="ARBA" id="ARBA00023133"/>
    </source>
</evidence>
<name>K9Z031_DACS8</name>
<comment type="function">
    <text evidence="11">Involved in coproporphyrin-dependent heme b biosynthesis. Catalyzes the oxidation of coproporphyrinogen III to coproporphyrin III.</text>
</comment>
<dbReference type="Gene3D" id="1.10.3110.10">
    <property type="entry name" value="protoporphyrinogen ix oxidase, domain 3"/>
    <property type="match status" value="1"/>
</dbReference>
<comment type="subcellular location">
    <subcellularLocation>
        <location evidence="11">Cytoplasm</location>
    </subcellularLocation>
</comment>
<dbReference type="EC" id="1.3.3.15" evidence="5 11"/>
<evidence type="ECO:0000256" key="7">
    <source>
        <dbReference type="ARBA" id="ARBA00022630"/>
    </source>
</evidence>